<feature type="site" description="Catalytically relevant" evidence="6">
    <location>
        <position position="117"/>
    </location>
</feature>
<feature type="binding site" evidence="5">
    <location>
        <position position="88"/>
    </location>
    <ligand>
        <name>Zn(2+)</name>
        <dbReference type="ChEBI" id="CHEBI:29105"/>
    </ligand>
</feature>
<evidence type="ECO:0000256" key="6">
    <source>
        <dbReference type="PIRSR" id="PIRSR004692-3"/>
    </source>
</evidence>
<feature type="site" description="Catalytically relevant" evidence="6">
    <location>
        <position position="158"/>
    </location>
</feature>
<dbReference type="GO" id="GO:0005975">
    <property type="term" value="P:carbohydrate metabolic process"/>
    <property type="evidence" value="ECO:0007669"/>
    <property type="project" value="InterPro"/>
</dbReference>
<gene>
    <name evidence="10" type="ORF">CLV80_105234</name>
</gene>
<dbReference type="SUPFAM" id="SSF54631">
    <property type="entry name" value="CBS-domain pair"/>
    <property type="match status" value="1"/>
</dbReference>
<organism evidence="10 11">
    <name type="scientific">Yoonia maritima</name>
    <dbReference type="NCBI Taxonomy" id="1435347"/>
    <lineage>
        <taxon>Bacteria</taxon>
        <taxon>Pseudomonadati</taxon>
        <taxon>Pseudomonadota</taxon>
        <taxon>Alphaproteobacteria</taxon>
        <taxon>Rhodobacterales</taxon>
        <taxon>Paracoccaceae</taxon>
        <taxon>Yoonia</taxon>
    </lineage>
</organism>
<evidence type="ECO:0000259" key="9">
    <source>
        <dbReference type="PROSITE" id="PS51464"/>
    </source>
</evidence>
<name>A0A2T0VZZ0_9RHOB</name>
<dbReference type="Gene3D" id="3.40.50.10490">
    <property type="entry name" value="Glucose-6-phosphate isomerase like protein, domain 1"/>
    <property type="match status" value="1"/>
</dbReference>
<protein>
    <submittedName>
        <fullName evidence="10">Arabinose-5-phosphate isomerase</fullName>
    </submittedName>
</protein>
<feature type="site" description="Catalytically relevant" evidence="6">
    <location>
        <position position="65"/>
    </location>
</feature>
<dbReference type="AlphaFoldDB" id="A0A2T0VZZ0"/>
<keyword evidence="11" id="KW-1185">Reference proteome</keyword>
<dbReference type="InterPro" id="IPR000644">
    <property type="entry name" value="CBS_dom"/>
</dbReference>
<dbReference type="InterPro" id="IPR004800">
    <property type="entry name" value="KdsD/KpsF-type"/>
</dbReference>
<evidence type="ECO:0000256" key="4">
    <source>
        <dbReference type="PIRNR" id="PIRNR004692"/>
    </source>
</evidence>
<keyword evidence="5" id="KW-0862">Zinc</keyword>
<dbReference type="GO" id="GO:0046872">
    <property type="term" value="F:metal ion binding"/>
    <property type="evidence" value="ECO:0007669"/>
    <property type="project" value="UniProtKB-KW"/>
</dbReference>
<keyword evidence="2" id="KW-0677">Repeat</keyword>
<evidence type="ECO:0000259" key="8">
    <source>
        <dbReference type="PROSITE" id="PS51371"/>
    </source>
</evidence>
<dbReference type="PIRSF" id="PIRSF004692">
    <property type="entry name" value="KdsD_KpsF"/>
    <property type="match status" value="1"/>
</dbReference>
<evidence type="ECO:0000256" key="7">
    <source>
        <dbReference type="PROSITE-ProRule" id="PRU00703"/>
    </source>
</evidence>
<dbReference type="GO" id="GO:0097367">
    <property type="term" value="F:carbohydrate derivative binding"/>
    <property type="evidence" value="ECO:0007669"/>
    <property type="project" value="InterPro"/>
</dbReference>
<reference evidence="10 11" key="1">
    <citation type="submission" date="2018-03" db="EMBL/GenBank/DDBJ databases">
        <title>Genomic Encyclopedia of Archaeal and Bacterial Type Strains, Phase II (KMG-II): from individual species to whole genera.</title>
        <authorList>
            <person name="Goeker M."/>
        </authorList>
    </citation>
    <scope>NUCLEOTIDE SEQUENCE [LARGE SCALE GENOMIC DNA]</scope>
    <source>
        <strain evidence="10 11">DSM 101533</strain>
    </source>
</reference>
<feature type="domain" description="CBS" evidence="8">
    <location>
        <begin position="277"/>
        <end position="331"/>
    </location>
</feature>
<dbReference type="CDD" id="cd05014">
    <property type="entry name" value="SIS_Kpsf"/>
    <property type="match status" value="1"/>
</dbReference>
<dbReference type="SUPFAM" id="SSF53697">
    <property type="entry name" value="SIS domain"/>
    <property type="match status" value="1"/>
</dbReference>
<evidence type="ECO:0000313" key="11">
    <source>
        <dbReference type="Proteomes" id="UP000238007"/>
    </source>
</evidence>
<dbReference type="Pfam" id="PF00571">
    <property type="entry name" value="CBS"/>
    <property type="match status" value="2"/>
</dbReference>
<comment type="caution">
    <text evidence="10">The sequence shown here is derived from an EMBL/GenBank/DDBJ whole genome shotgun (WGS) entry which is preliminary data.</text>
</comment>
<dbReference type="RefSeq" id="WP_106357420.1">
    <property type="nucleotide sequence ID" value="NZ_PVTP01000005.1"/>
</dbReference>
<evidence type="ECO:0000256" key="3">
    <source>
        <dbReference type="ARBA" id="ARBA00023122"/>
    </source>
</evidence>
<dbReference type="InterPro" id="IPR046342">
    <property type="entry name" value="CBS_dom_sf"/>
</dbReference>
<dbReference type="Gene3D" id="3.10.580.10">
    <property type="entry name" value="CBS-domain"/>
    <property type="match status" value="1"/>
</dbReference>
<feature type="site" description="Catalytically relevant" evidence="6">
    <location>
        <position position="199"/>
    </location>
</feature>
<feature type="domain" description="SIS" evidence="9">
    <location>
        <begin position="47"/>
        <end position="190"/>
    </location>
</feature>
<dbReference type="CDD" id="cd04604">
    <property type="entry name" value="CBS_pair_SIS_assoc"/>
    <property type="match status" value="1"/>
</dbReference>
<dbReference type="InterPro" id="IPR050986">
    <property type="entry name" value="GutQ/KpsF_isomerases"/>
</dbReference>
<keyword evidence="3 7" id="KW-0129">CBS domain</keyword>
<dbReference type="InterPro" id="IPR046348">
    <property type="entry name" value="SIS_dom_sf"/>
</dbReference>
<sequence>MPNTVPDDRVSRPASFSLREVVQQTLAIEADALKHLSACPPDKLCAAAEMIFAARGPVVVAGVGKSGHIGRKIASTFRSLGQQSVFLHAAEASHGDLGIIHDDSVVLVLSNSGETTELGDLLAYCREYEIPVIGVTASENSTLGKASKIVIAHGKVQEACVNGLAPTTSTTVALAIGDALAVGVSHLSKTEPQDFRRYHPGGKLGARLLTVRDLMHTGDALPIVAPEMPMQEVVITMSAKGFGAAMVCKGTDVIGLITDGDMRRNVARLWQSRAADLVSGPPKTVVPETTAAAALTFMSSQAITAAIVVDDNGKMLGLLHIHDCLRAGVEE</sequence>
<dbReference type="GO" id="GO:0016853">
    <property type="term" value="F:isomerase activity"/>
    <property type="evidence" value="ECO:0007669"/>
    <property type="project" value="UniProtKB-KW"/>
</dbReference>
<dbReference type="GO" id="GO:1901135">
    <property type="term" value="P:carbohydrate derivative metabolic process"/>
    <property type="evidence" value="ECO:0007669"/>
    <property type="project" value="InterPro"/>
</dbReference>
<proteinExistence type="inferred from homology"/>
<evidence type="ECO:0000256" key="5">
    <source>
        <dbReference type="PIRSR" id="PIRSR004692-2"/>
    </source>
</evidence>
<dbReference type="NCBIfam" id="TIGR00393">
    <property type="entry name" value="kpsF"/>
    <property type="match status" value="1"/>
</dbReference>
<dbReference type="Pfam" id="PF01380">
    <property type="entry name" value="SIS"/>
    <property type="match status" value="1"/>
</dbReference>
<evidence type="ECO:0000256" key="1">
    <source>
        <dbReference type="ARBA" id="ARBA00008165"/>
    </source>
</evidence>
<comment type="similarity">
    <text evidence="1 4">Belongs to the SIS family. GutQ/KpsF subfamily.</text>
</comment>
<dbReference type="SMART" id="SM00116">
    <property type="entry name" value="CBS"/>
    <property type="match status" value="2"/>
</dbReference>
<keyword evidence="5" id="KW-0479">Metal-binding</keyword>
<evidence type="ECO:0000313" key="10">
    <source>
        <dbReference type="EMBL" id="PRY77750.1"/>
    </source>
</evidence>
<dbReference type="PANTHER" id="PTHR42745">
    <property type="match status" value="1"/>
</dbReference>
<keyword evidence="10" id="KW-0413">Isomerase</keyword>
<dbReference type="PROSITE" id="PS51371">
    <property type="entry name" value="CBS"/>
    <property type="match status" value="1"/>
</dbReference>
<dbReference type="InterPro" id="IPR001347">
    <property type="entry name" value="SIS_dom"/>
</dbReference>
<evidence type="ECO:0000256" key="2">
    <source>
        <dbReference type="ARBA" id="ARBA00022737"/>
    </source>
</evidence>
<accession>A0A2T0VZZ0</accession>
<dbReference type="Proteomes" id="UP000238007">
    <property type="component" value="Unassembled WGS sequence"/>
</dbReference>
<dbReference type="InterPro" id="IPR035474">
    <property type="entry name" value="SIS_Kpsf"/>
</dbReference>
<dbReference type="EMBL" id="PVTP01000005">
    <property type="protein sequence ID" value="PRY77750.1"/>
    <property type="molecule type" value="Genomic_DNA"/>
</dbReference>
<dbReference type="PANTHER" id="PTHR42745:SF1">
    <property type="entry name" value="ARABINOSE 5-PHOSPHATE ISOMERASE KDSD"/>
    <property type="match status" value="1"/>
</dbReference>
<dbReference type="OrthoDB" id="9762536at2"/>
<dbReference type="PROSITE" id="PS51464">
    <property type="entry name" value="SIS"/>
    <property type="match status" value="1"/>
</dbReference>